<dbReference type="Proteomes" id="UP000237105">
    <property type="component" value="Unassembled WGS sequence"/>
</dbReference>
<feature type="domain" description="Putative plant transposon protein" evidence="1">
    <location>
        <begin position="6"/>
        <end position="113"/>
    </location>
</feature>
<evidence type="ECO:0000313" key="2">
    <source>
        <dbReference type="EMBL" id="PON31927.1"/>
    </source>
</evidence>
<comment type="caution">
    <text evidence="2">The sequence shown here is derived from an EMBL/GenBank/DDBJ whole genome shotgun (WGS) entry which is preliminary data.</text>
</comment>
<gene>
    <name evidence="2" type="ORF">PanWU01x14_365670</name>
</gene>
<evidence type="ECO:0000313" key="3">
    <source>
        <dbReference type="Proteomes" id="UP000237105"/>
    </source>
</evidence>
<dbReference type="AlphaFoldDB" id="A0A2P5A5U9"/>
<proteinExistence type="predicted"/>
<evidence type="ECO:0000259" key="1">
    <source>
        <dbReference type="Pfam" id="PF20167"/>
    </source>
</evidence>
<accession>A0A2P5A5U9</accession>
<reference evidence="3" key="1">
    <citation type="submission" date="2016-06" db="EMBL/GenBank/DDBJ databases">
        <title>Parallel loss of symbiosis genes in relatives of nitrogen-fixing non-legume Parasponia.</title>
        <authorList>
            <person name="Van Velzen R."/>
            <person name="Holmer R."/>
            <person name="Bu F."/>
            <person name="Rutten L."/>
            <person name="Van Zeijl A."/>
            <person name="Liu W."/>
            <person name="Santuari L."/>
            <person name="Cao Q."/>
            <person name="Sharma T."/>
            <person name="Shen D."/>
            <person name="Roswanjaya Y."/>
            <person name="Wardhani T."/>
            <person name="Kalhor M.S."/>
            <person name="Jansen J."/>
            <person name="Van den Hoogen J."/>
            <person name="Gungor B."/>
            <person name="Hartog M."/>
            <person name="Hontelez J."/>
            <person name="Verver J."/>
            <person name="Yang W.-C."/>
            <person name="Schijlen E."/>
            <person name="Repin R."/>
            <person name="Schilthuizen M."/>
            <person name="Schranz E."/>
            <person name="Heidstra R."/>
            <person name="Miyata K."/>
            <person name="Fedorova E."/>
            <person name="Kohlen W."/>
            <person name="Bisseling T."/>
            <person name="Smit S."/>
            <person name="Geurts R."/>
        </authorList>
    </citation>
    <scope>NUCLEOTIDE SEQUENCE [LARGE SCALE GENOMIC DNA]</scope>
    <source>
        <strain evidence="3">cv. WU1-14</strain>
    </source>
</reference>
<sequence>VAKHRNYIAKVHGQSVSFTEASINSYFKLPNIDNDELATFEKAPDYNDILQVLCASGTEWIWHKDEQKCLKTKTMSASTKGWSYFLNARLMLVSHHSDITPDRAILLYATIKG</sequence>
<dbReference type="OrthoDB" id="1436833at2759"/>
<protein>
    <recommendedName>
        <fullName evidence="1">Putative plant transposon protein domain-containing protein</fullName>
    </recommendedName>
</protein>
<dbReference type="EMBL" id="JXTB01000897">
    <property type="protein sequence ID" value="PON31927.1"/>
    <property type="molecule type" value="Genomic_DNA"/>
</dbReference>
<dbReference type="InterPro" id="IPR046796">
    <property type="entry name" value="Transposase_32_dom"/>
</dbReference>
<name>A0A2P5A5U9_PARAD</name>
<dbReference type="Pfam" id="PF20167">
    <property type="entry name" value="Transposase_32"/>
    <property type="match status" value="1"/>
</dbReference>
<keyword evidence="3" id="KW-1185">Reference proteome</keyword>
<organism evidence="2 3">
    <name type="scientific">Parasponia andersonii</name>
    <name type="common">Sponia andersonii</name>
    <dbReference type="NCBI Taxonomy" id="3476"/>
    <lineage>
        <taxon>Eukaryota</taxon>
        <taxon>Viridiplantae</taxon>
        <taxon>Streptophyta</taxon>
        <taxon>Embryophyta</taxon>
        <taxon>Tracheophyta</taxon>
        <taxon>Spermatophyta</taxon>
        <taxon>Magnoliopsida</taxon>
        <taxon>eudicotyledons</taxon>
        <taxon>Gunneridae</taxon>
        <taxon>Pentapetalae</taxon>
        <taxon>rosids</taxon>
        <taxon>fabids</taxon>
        <taxon>Rosales</taxon>
        <taxon>Cannabaceae</taxon>
        <taxon>Parasponia</taxon>
    </lineage>
</organism>
<feature type="non-terminal residue" evidence="2">
    <location>
        <position position="1"/>
    </location>
</feature>